<keyword evidence="2" id="KW-1185">Reference proteome</keyword>
<protein>
    <submittedName>
        <fullName evidence="1">Uncharacterized protein</fullName>
    </submittedName>
</protein>
<sequence length="66" mass="7381">MAAVNRVDGGRHRRDSLGRDGVTVSRLLARLRAEGRRLRLDWPAEFAAEDYDQCTTIVLPLRGATC</sequence>
<name>A0AAE3GKM3_9PSEU</name>
<dbReference type="EMBL" id="JAMTCK010000017">
    <property type="protein sequence ID" value="MCP2169124.1"/>
    <property type="molecule type" value="Genomic_DNA"/>
</dbReference>
<reference evidence="1" key="1">
    <citation type="submission" date="2022-06" db="EMBL/GenBank/DDBJ databases">
        <title>Genomic Encyclopedia of Archaeal and Bacterial Type Strains, Phase II (KMG-II): from individual species to whole genera.</title>
        <authorList>
            <person name="Goeker M."/>
        </authorList>
    </citation>
    <scope>NUCLEOTIDE SEQUENCE</scope>
    <source>
        <strain evidence="1">DSM 43935</strain>
    </source>
</reference>
<dbReference type="RefSeq" id="WP_253777633.1">
    <property type="nucleotide sequence ID" value="NZ_JAMTCK010000017.1"/>
</dbReference>
<dbReference type="Proteomes" id="UP001206128">
    <property type="component" value="Unassembled WGS sequence"/>
</dbReference>
<dbReference type="AlphaFoldDB" id="A0AAE3GKM3"/>
<accession>A0AAE3GKM3</accession>
<evidence type="ECO:0000313" key="2">
    <source>
        <dbReference type="Proteomes" id="UP001206128"/>
    </source>
</evidence>
<evidence type="ECO:0000313" key="1">
    <source>
        <dbReference type="EMBL" id="MCP2169124.1"/>
    </source>
</evidence>
<proteinExistence type="predicted"/>
<comment type="caution">
    <text evidence="1">The sequence shown here is derived from an EMBL/GenBank/DDBJ whole genome shotgun (WGS) entry which is preliminary data.</text>
</comment>
<gene>
    <name evidence="1" type="ORF">LX83_006008</name>
</gene>
<organism evidence="1 2">
    <name type="scientific">Goodfellowiella coeruleoviolacea</name>
    <dbReference type="NCBI Taxonomy" id="334858"/>
    <lineage>
        <taxon>Bacteria</taxon>
        <taxon>Bacillati</taxon>
        <taxon>Actinomycetota</taxon>
        <taxon>Actinomycetes</taxon>
        <taxon>Pseudonocardiales</taxon>
        <taxon>Pseudonocardiaceae</taxon>
        <taxon>Goodfellowiella</taxon>
    </lineage>
</organism>